<dbReference type="SFLD" id="SFLDG00002">
    <property type="entry name" value="C1.7:_P-type_atpase_like"/>
    <property type="match status" value="1"/>
</dbReference>
<reference evidence="18 19" key="1">
    <citation type="journal article" date="2018" name="Genome Biol. Evol.">
        <title>Multiple Roots of Fruiting Body Formation in Amoebozoa.</title>
        <authorList>
            <person name="Hillmann F."/>
            <person name="Forbes G."/>
            <person name="Novohradska S."/>
            <person name="Ferling I."/>
            <person name="Riege K."/>
            <person name="Groth M."/>
            <person name="Westermann M."/>
            <person name="Marz M."/>
            <person name="Spaller T."/>
            <person name="Winckler T."/>
            <person name="Schaap P."/>
            <person name="Glockner G."/>
        </authorList>
    </citation>
    <scope>NUCLEOTIDE SEQUENCE [LARGE SCALE GENOMIC DNA]</scope>
    <source>
        <strain evidence="18 19">Jena</strain>
    </source>
</reference>
<dbReference type="FunFam" id="2.70.150.10:FF:000029">
    <property type="entry name" value="Calcium-transporting ATPase"/>
    <property type="match status" value="1"/>
</dbReference>
<dbReference type="SFLD" id="SFLDF00027">
    <property type="entry name" value="p-type_atpase"/>
    <property type="match status" value="1"/>
</dbReference>
<keyword evidence="3 15" id="KW-0109">Calcium transport</keyword>
<dbReference type="InterPro" id="IPR023298">
    <property type="entry name" value="ATPase_P-typ_TM_dom_sf"/>
</dbReference>
<keyword evidence="8 15" id="KW-0067">ATP-binding</keyword>
<dbReference type="PANTHER" id="PTHR24093">
    <property type="entry name" value="CATION TRANSPORTING ATPASE"/>
    <property type="match status" value="1"/>
</dbReference>
<dbReference type="SUPFAM" id="SSF56784">
    <property type="entry name" value="HAD-like"/>
    <property type="match status" value="1"/>
</dbReference>
<feature type="transmembrane region" description="Helical" evidence="15">
    <location>
        <begin position="397"/>
        <end position="430"/>
    </location>
</feature>
<keyword evidence="11 15" id="KW-1133">Transmembrane helix</keyword>
<comment type="catalytic activity">
    <reaction evidence="14 15">
        <text>Ca(2+)(in) + ATP + H2O = Ca(2+)(out) + ADP + phosphate + H(+)</text>
        <dbReference type="Rhea" id="RHEA:18105"/>
        <dbReference type="ChEBI" id="CHEBI:15377"/>
        <dbReference type="ChEBI" id="CHEBI:15378"/>
        <dbReference type="ChEBI" id="CHEBI:29108"/>
        <dbReference type="ChEBI" id="CHEBI:30616"/>
        <dbReference type="ChEBI" id="CHEBI:43474"/>
        <dbReference type="ChEBI" id="CHEBI:456216"/>
        <dbReference type="EC" id="7.2.2.10"/>
    </reaction>
</comment>
<evidence type="ECO:0000256" key="8">
    <source>
        <dbReference type="ARBA" id="ARBA00022840"/>
    </source>
</evidence>
<evidence type="ECO:0000256" key="5">
    <source>
        <dbReference type="ARBA" id="ARBA00022723"/>
    </source>
</evidence>
<evidence type="ECO:0000256" key="15">
    <source>
        <dbReference type="RuleBase" id="RU361146"/>
    </source>
</evidence>
<dbReference type="InterPro" id="IPR001757">
    <property type="entry name" value="P_typ_ATPase"/>
</dbReference>
<dbReference type="Gene3D" id="3.40.50.1000">
    <property type="entry name" value="HAD superfamily/HAD-like"/>
    <property type="match status" value="1"/>
</dbReference>
<evidence type="ECO:0000256" key="3">
    <source>
        <dbReference type="ARBA" id="ARBA00022568"/>
    </source>
</evidence>
<dbReference type="GO" id="GO:0016887">
    <property type="term" value="F:ATP hydrolysis activity"/>
    <property type="evidence" value="ECO:0007669"/>
    <property type="project" value="InterPro"/>
</dbReference>
<proteinExistence type="inferred from homology"/>
<feature type="transmembrane region" description="Helical" evidence="15">
    <location>
        <begin position="883"/>
        <end position="904"/>
    </location>
</feature>
<feature type="transmembrane region" description="Helical" evidence="15">
    <location>
        <begin position="809"/>
        <end position="828"/>
    </location>
</feature>
<dbReference type="SFLD" id="SFLDS00003">
    <property type="entry name" value="Haloacid_Dehalogenase"/>
    <property type="match status" value="1"/>
</dbReference>
<dbReference type="AlphaFoldDB" id="A0A2P6N2J5"/>
<dbReference type="FunFam" id="3.40.50.1000:FF:000018">
    <property type="entry name" value="Calcium-transporting ATPase"/>
    <property type="match status" value="1"/>
</dbReference>
<accession>A0A2P6N2J5</accession>
<feature type="domain" description="Cation-transporting P-type ATPase N-terminal" evidence="17">
    <location>
        <begin position="112"/>
        <end position="184"/>
    </location>
</feature>
<feature type="transmembrane region" description="Helical" evidence="15">
    <location>
        <begin position="168"/>
        <end position="186"/>
    </location>
</feature>
<comment type="function">
    <text evidence="15">Catalyzes the hydrolysis of ATP coupled with the transport of calcium.</text>
</comment>
<dbReference type="InterPro" id="IPR008250">
    <property type="entry name" value="ATPase_P-typ_transduc_dom_A_sf"/>
</dbReference>
<comment type="similarity">
    <text evidence="15">Belongs to the cation transport ATPase (P-type) (TC 3.A.3) family.</text>
</comment>
<protein>
    <recommendedName>
        <fullName evidence="15">Calcium-transporting ATPase</fullName>
        <ecNumber evidence="15">7.2.2.10</ecNumber>
    </recommendedName>
</protein>
<dbReference type="SMART" id="SM00831">
    <property type="entry name" value="Cation_ATPase_N"/>
    <property type="match status" value="1"/>
</dbReference>
<dbReference type="Pfam" id="PF00690">
    <property type="entry name" value="Cation_ATPase_N"/>
    <property type="match status" value="1"/>
</dbReference>
<dbReference type="Gene3D" id="3.40.1110.10">
    <property type="entry name" value="Calcium-transporting ATPase, cytoplasmic domain N"/>
    <property type="match status" value="1"/>
</dbReference>
<evidence type="ECO:0000256" key="1">
    <source>
        <dbReference type="ARBA" id="ARBA00004141"/>
    </source>
</evidence>
<dbReference type="Pfam" id="PF00689">
    <property type="entry name" value="Cation_ATPase_C"/>
    <property type="match status" value="1"/>
</dbReference>
<dbReference type="SUPFAM" id="SSF81665">
    <property type="entry name" value="Calcium ATPase, transmembrane domain M"/>
    <property type="match status" value="1"/>
</dbReference>
<feature type="transmembrane region" description="Helical" evidence="15">
    <location>
        <begin position="840"/>
        <end position="858"/>
    </location>
</feature>
<feature type="compositionally biased region" description="Basic and acidic residues" evidence="16">
    <location>
        <begin position="1027"/>
        <end position="1045"/>
    </location>
</feature>
<dbReference type="CDD" id="cd02081">
    <property type="entry name" value="P-type_ATPase_Ca_PMCA-like"/>
    <property type="match status" value="1"/>
</dbReference>
<dbReference type="Proteomes" id="UP000241769">
    <property type="component" value="Unassembled WGS sequence"/>
</dbReference>
<dbReference type="InterPro" id="IPR036412">
    <property type="entry name" value="HAD-like_sf"/>
</dbReference>
<feature type="transmembrane region" description="Helical" evidence="15">
    <location>
        <begin position="198"/>
        <end position="218"/>
    </location>
</feature>
<dbReference type="InterPro" id="IPR023214">
    <property type="entry name" value="HAD_sf"/>
</dbReference>
<feature type="region of interest" description="Disordered" evidence="16">
    <location>
        <begin position="1024"/>
        <end position="1045"/>
    </location>
</feature>
<keyword evidence="12 15" id="KW-0406">Ion transport</keyword>
<dbReference type="OrthoDB" id="3352408at2759"/>
<dbReference type="NCBIfam" id="TIGR01494">
    <property type="entry name" value="ATPase_P-type"/>
    <property type="match status" value="2"/>
</dbReference>
<dbReference type="EMBL" id="MDYQ01000237">
    <property type="protein sequence ID" value="PRP78170.1"/>
    <property type="molecule type" value="Genomic_DNA"/>
</dbReference>
<keyword evidence="5" id="KW-0479">Metal-binding</keyword>
<dbReference type="PROSITE" id="PS00154">
    <property type="entry name" value="ATPASE_E1_E2"/>
    <property type="match status" value="1"/>
</dbReference>
<dbReference type="FunFam" id="1.20.1110.10:FF:000039">
    <property type="entry name" value="Calcium-transporting ATPase"/>
    <property type="match status" value="1"/>
</dbReference>
<dbReference type="InterPro" id="IPR004014">
    <property type="entry name" value="ATPase_P-typ_cation-transptr_N"/>
</dbReference>
<dbReference type="Pfam" id="PF00122">
    <property type="entry name" value="E1-E2_ATPase"/>
    <property type="match status" value="1"/>
</dbReference>
<dbReference type="InterPro" id="IPR018303">
    <property type="entry name" value="ATPase_P-typ_P_site"/>
</dbReference>
<keyword evidence="6 15" id="KW-0547">Nucleotide-binding</keyword>
<evidence type="ECO:0000259" key="17">
    <source>
        <dbReference type="SMART" id="SM00831"/>
    </source>
</evidence>
<dbReference type="InterPro" id="IPR044492">
    <property type="entry name" value="P_typ_ATPase_HD_dom"/>
</dbReference>
<dbReference type="STRING" id="1890364.A0A2P6N2J5"/>
<evidence type="ECO:0000313" key="18">
    <source>
        <dbReference type="EMBL" id="PRP78170.1"/>
    </source>
</evidence>
<dbReference type="InParanoid" id="A0A2P6N2J5"/>
<comment type="caution">
    <text evidence="18">The sequence shown here is derived from an EMBL/GenBank/DDBJ whole genome shotgun (WGS) entry which is preliminary data.</text>
</comment>
<evidence type="ECO:0000256" key="4">
    <source>
        <dbReference type="ARBA" id="ARBA00022692"/>
    </source>
</evidence>
<dbReference type="FunCoup" id="A0A2P6N2J5">
    <property type="interactions" value="65"/>
</dbReference>
<evidence type="ECO:0000256" key="16">
    <source>
        <dbReference type="SAM" id="MobiDB-lite"/>
    </source>
</evidence>
<dbReference type="SUPFAM" id="SSF81660">
    <property type="entry name" value="Metal cation-transporting ATPase, ATP-binding domain N"/>
    <property type="match status" value="1"/>
</dbReference>
<keyword evidence="10" id="KW-1278">Translocase</keyword>
<dbReference type="PRINTS" id="PR00119">
    <property type="entry name" value="CATATPASE"/>
</dbReference>
<dbReference type="InterPro" id="IPR006068">
    <property type="entry name" value="ATPase_P-typ_cation-transptr_C"/>
</dbReference>
<evidence type="ECO:0000256" key="2">
    <source>
        <dbReference type="ARBA" id="ARBA00022448"/>
    </source>
</evidence>
<evidence type="ECO:0000313" key="19">
    <source>
        <dbReference type="Proteomes" id="UP000241769"/>
    </source>
</evidence>
<organism evidence="18 19">
    <name type="scientific">Planoprotostelium fungivorum</name>
    <dbReference type="NCBI Taxonomy" id="1890364"/>
    <lineage>
        <taxon>Eukaryota</taxon>
        <taxon>Amoebozoa</taxon>
        <taxon>Evosea</taxon>
        <taxon>Variosea</taxon>
        <taxon>Cavosteliida</taxon>
        <taxon>Cavosteliaceae</taxon>
        <taxon>Planoprotostelium</taxon>
    </lineage>
</organism>
<feature type="transmembrane region" description="Helical" evidence="15">
    <location>
        <begin position="993"/>
        <end position="1012"/>
    </location>
</feature>
<evidence type="ECO:0000256" key="9">
    <source>
        <dbReference type="ARBA" id="ARBA00022842"/>
    </source>
</evidence>
<comment type="subcellular location">
    <subcellularLocation>
        <location evidence="1 15">Membrane</location>
        <topology evidence="1 15">Multi-pass membrane protein</topology>
    </subcellularLocation>
</comment>
<dbReference type="InterPro" id="IPR023299">
    <property type="entry name" value="ATPase_P-typ_cyto_dom_N"/>
</dbReference>
<dbReference type="InterPro" id="IPR006408">
    <property type="entry name" value="P-type_ATPase_IIB"/>
</dbReference>
<evidence type="ECO:0000256" key="13">
    <source>
        <dbReference type="ARBA" id="ARBA00023136"/>
    </source>
</evidence>
<keyword evidence="13 15" id="KW-0472">Membrane</keyword>
<name>A0A2P6N2J5_9EUKA</name>
<dbReference type="EC" id="7.2.2.10" evidence="15"/>
<evidence type="ECO:0000256" key="10">
    <source>
        <dbReference type="ARBA" id="ARBA00022967"/>
    </source>
</evidence>
<evidence type="ECO:0000256" key="14">
    <source>
        <dbReference type="ARBA" id="ARBA00048694"/>
    </source>
</evidence>
<dbReference type="PRINTS" id="PR00120">
    <property type="entry name" value="HATPASE"/>
</dbReference>
<dbReference type="NCBIfam" id="TIGR01517">
    <property type="entry name" value="ATPase-IIB_Ca"/>
    <property type="match status" value="1"/>
</dbReference>
<keyword evidence="2 15" id="KW-0813">Transport</keyword>
<dbReference type="Gene3D" id="1.20.1110.10">
    <property type="entry name" value="Calcium-transporting ATPase, transmembrane domain"/>
    <property type="match status" value="1"/>
</dbReference>
<dbReference type="FunFam" id="3.40.50.1000:FF:000001">
    <property type="entry name" value="Phospholipid-transporting ATPase IC"/>
    <property type="match status" value="1"/>
</dbReference>
<dbReference type="GO" id="GO:0005886">
    <property type="term" value="C:plasma membrane"/>
    <property type="evidence" value="ECO:0007669"/>
    <property type="project" value="TreeGrafter"/>
</dbReference>
<dbReference type="GO" id="GO:0005524">
    <property type="term" value="F:ATP binding"/>
    <property type="evidence" value="ECO:0007669"/>
    <property type="project" value="UniProtKB-KW"/>
</dbReference>
<evidence type="ECO:0000256" key="11">
    <source>
        <dbReference type="ARBA" id="ARBA00022989"/>
    </source>
</evidence>
<dbReference type="Gene3D" id="2.70.150.10">
    <property type="entry name" value="Calcium-transporting ATPase, cytoplasmic transduction domain A"/>
    <property type="match status" value="1"/>
</dbReference>
<keyword evidence="9" id="KW-0460">Magnesium</keyword>
<dbReference type="Pfam" id="PF13246">
    <property type="entry name" value="Cation_ATPase"/>
    <property type="match status" value="1"/>
</dbReference>
<keyword evidence="19" id="KW-1185">Reference proteome</keyword>
<dbReference type="SUPFAM" id="SSF81653">
    <property type="entry name" value="Calcium ATPase, transduction domain A"/>
    <property type="match status" value="1"/>
</dbReference>
<comment type="caution">
    <text evidence="15">Lacks conserved residue(s) required for the propagation of feature annotation.</text>
</comment>
<dbReference type="PANTHER" id="PTHR24093:SF425">
    <property type="entry name" value="CALCIUM-TRANSPORTING ATPASE"/>
    <property type="match status" value="1"/>
</dbReference>
<feature type="transmembrane region" description="Helical" evidence="15">
    <location>
        <begin position="359"/>
        <end position="377"/>
    </location>
</feature>
<feature type="transmembrane region" description="Helical" evidence="15">
    <location>
        <begin position="962"/>
        <end position="981"/>
    </location>
</feature>
<dbReference type="GO" id="GO:0046872">
    <property type="term" value="F:metal ion binding"/>
    <property type="evidence" value="ECO:0007669"/>
    <property type="project" value="UniProtKB-KW"/>
</dbReference>
<dbReference type="GO" id="GO:0005388">
    <property type="term" value="F:P-type calcium transporter activity"/>
    <property type="evidence" value="ECO:0007669"/>
    <property type="project" value="UniProtKB-EC"/>
</dbReference>
<dbReference type="InterPro" id="IPR059000">
    <property type="entry name" value="ATPase_P-type_domA"/>
</dbReference>
<keyword evidence="4 15" id="KW-0812">Transmembrane</keyword>
<keyword evidence="7 15" id="KW-0106">Calcium</keyword>
<sequence>MTPASQADAKQESLPLFSFIDPLHLEMLDVSPQAVPLVFFSTDKVKMLTAIFCVSVSCPVDSAEFLSRKKRTFSHNTNTTSANTMGRDDPSADELAEFVTNRDQENKKGIDAFGGVDGLTSSLKTDAKNGIDEGSVEERKNKYGPNSFPEKPPKGFFSFWFDALKDKTLIILIIAAIVSIALSEAFPNTEEGESRKTGWIEGTAILVAVLVVSGVTAGNDWSKDKKFRQLSAANEDRKVKVIRGGSEKVISSLEVVVGDIVVLETGDFIPADIFFVKGQQLSVDEAAMTGEPEAVHKGKEEDPFLLSGCMVMEGGARGIAIAVGTRSQWGKIRETLQTEETDTPLQEKLETLSENIGKAGLVAALITLIVLLIRWSVERFGQEPGKSKAWKWGELSTIVKFVITAITIIVVAVPEGLPLAVTLALAYSMVQMMKDQNLVRHLAACETMGGANAICSDKTGTLTQNRMKVVRLWIAGETYDEIPKKEEIGADKSVDLLCNGACINSAAYIEDEESDNPNFVGSKTDCALLGLSRKFGYDYKKIRDEQPTDAVYSFSSKKKRMSSAAKGIYYCKGASEVVLELCVQVVDNKDGEEKDLSDQQKKEYLDTIQNWASQGLRTLCLTYKKASSSLPKEDKEGEQDKDLILVAIVGIEDPLRPEVKDSVKVCQKAGITVRMLTGDNLLTAKSIGKQCGILTDGGVALEGPKFRQMSEAEMDEVIPKLQIIARCSPEDKLVLVKRLRFLGGVVAVTGDGTNDAPALKEADVGFAMGIAGTEVAKDACDIVLLDDNFSSIEKAVLWGRNVYYSIQKFIQFQLTVNVVAVTVAFIGACIGDDSPLKAIQLLWVNLIMDTFAALALATEKPQPELMEKKPHGRSARLITLRMWRFILFHAVFQLGVMFFILKGLEVVPNINFPNPELKEKENTRLRQTILFNTFVFCQLFNEINARRLNNEKNIFSHIFSNWIFLAIFFVTAGVQALLVCFGESFAETEPLDWRQWGFCLGVALIEIPWGFLIKFIPIPDEPAGTEADNRRSVEDERGSETQPLLKRERQPSFSAFGNEPDLEAGHRGKGWDKVRSNVMPKLRVVSALRRGGRHPVKIQLSLSRTSSLATNL</sequence>
<evidence type="ECO:0000256" key="7">
    <source>
        <dbReference type="ARBA" id="ARBA00022837"/>
    </source>
</evidence>
<evidence type="ECO:0000256" key="12">
    <source>
        <dbReference type="ARBA" id="ARBA00023065"/>
    </source>
</evidence>
<evidence type="ECO:0000256" key="6">
    <source>
        <dbReference type="ARBA" id="ARBA00022741"/>
    </source>
</evidence>
<gene>
    <name evidence="18" type="ORF">PROFUN_11300</name>
</gene>